<sequence length="173" mass="19632">MKVVVKLAKSIMENEEGMNHLWIQFTEAVHARATSAELHVQLPDGIYRSRNLNGYVENESQQSIALDLSKDTDILIEVFTQEALDCGEAIITVTLRIGENTSITQEIPLHLANEDEMDELLLDEQVITRLKELSHGHGHSAESNPDFVVYEPRMIDSGKNAFSYLVEKYRVDY</sequence>
<protein>
    <submittedName>
        <fullName evidence="1">Uncharacterized protein</fullName>
    </submittedName>
</protein>
<reference evidence="1 2" key="1">
    <citation type="submission" date="2024-09" db="EMBL/GenBank/DDBJ databases">
        <authorList>
            <person name="Sun Q."/>
            <person name="Mori K."/>
        </authorList>
    </citation>
    <scope>NUCLEOTIDE SEQUENCE [LARGE SCALE GENOMIC DNA]</scope>
    <source>
        <strain evidence="1 2">CCM 4839</strain>
    </source>
</reference>
<dbReference type="Proteomes" id="UP001589818">
    <property type="component" value="Unassembled WGS sequence"/>
</dbReference>
<organism evidence="1 2">
    <name type="scientific">Paenibacillus mendelii</name>
    <dbReference type="NCBI Taxonomy" id="206163"/>
    <lineage>
        <taxon>Bacteria</taxon>
        <taxon>Bacillati</taxon>
        <taxon>Bacillota</taxon>
        <taxon>Bacilli</taxon>
        <taxon>Bacillales</taxon>
        <taxon>Paenibacillaceae</taxon>
        <taxon>Paenibacillus</taxon>
    </lineage>
</organism>
<keyword evidence="2" id="KW-1185">Reference proteome</keyword>
<dbReference type="EMBL" id="JBHLVF010000011">
    <property type="protein sequence ID" value="MFC0391422.1"/>
    <property type="molecule type" value="Genomic_DNA"/>
</dbReference>
<comment type="caution">
    <text evidence="1">The sequence shown here is derived from an EMBL/GenBank/DDBJ whole genome shotgun (WGS) entry which is preliminary data.</text>
</comment>
<evidence type="ECO:0000313" key="1">
    <source>
        <dbReference type="EMBL" id="MFC0391422.1"/>
    </source>
</evidence>
<evidence type="ECO:0000313" key="2">
    <source>
        <dbReference type="Proteomes" id="UP001589818"/>
    </source>
</evidence>
<proteinExistence type="predicted"/>
<accession>A0ABV6J6C4</accession>
<name>A0ABV6J6C4_9BACL</name>
<gene>
    <name evidence="1" type="ORF">ACFFJ8_08550</name>
</gene>
<dbReference type="RefSeq" id="WP_204819926.1">
    <property type="nucleotide sequence ID" value="NZ_JANHOF010000006.1"/>
</dbReference>